<dbReference type="InterPro" id="IPR044528">
    <property type="entry name" value="POD-like_MBL-fold"/>
</dbReference>
<keyword evidence="3" id="KW-0378">Hydrolase</keyword>
<dbReference type="InterPro" id="IPR036866">
    <property type="entry name" value="RibonucZ/Hydroxyglut_hydro"/>
</dbReference>
<gene>
    <name evidence="3" type="ORF">COI69_26035</name>
</gene>
<dbReference type="GO" id="GO:0006749">
    <property type="term" value="P:glutathione metabolic process"/>
    <property type="evidence" value="ECO:0007669"/>
    <property type="project" value="InterPro"/>
</dbReference>
<dbReference type="CDD" id="cd00158">
    <property type="entry name" value="RHOD"/>
    <property type="match status" value="1"/>
</dbReference>
<dbReference type="SUPFAM" id="SSF52821">
    <property type="entry name" value="Rhodanese/Cell cycle control phosphatase"/>
    <property type="match status" value="2"/>
</dbReference>
<organism evidence="3 4">
    <name type="scientific">Bacillus cereus</name>
    <dbReference type="NCBI Taxonomy" id="1396"/>
    <lineage>
        <taxon>Bacteria</taxon>
        <taxon>Bacillati</taxon>
        <taxon>Bacillota</taxon>
        <taxon>Bacilli</taxon>
        <taxon>Bacillales</taxon>
        <taxon>Bacillaceae</taxon>
        <taxon>Bacillus</taxon>
        <taxon>Bacillus cereus group</taxon>
    </lineage>
</organism>
<feature type="domain" description="Rhodanese" evidence="2">
    <location>
        <begin position="287"/>
        <end position="312"/>
    </location>
</feature>
<evidence type="ECO:0000259" key="2">
    <source>
        <dbReference type="PROSITE" id="PS50206"/>
    </source>
</evidence>
<dbReference type="InterPro" id="IPR001763">
    <property type="entry name" value="Rhodanese-like_dom"/>
</dbReference>
<dbReference type="FunFam" id="3.40.250.10:FF:000049">
    <property type="entry name" value="Phage shock protein E"/>
    <property type="match status" value="1"/>
</dbReference>
<dbReference type="Gene3D" id="3.40.250.10">
    <property type="entry name" value="Rhodanese-like domain"/>
    <property type="match status" value="2"/>
</dbReference>
<dbReference type="PANTHER" id="PTHR43084:SF1">
    <property type="entry name" value="PERSULFIDE DIOXYGENASE ETHE1, MITOCHONDRIAL"/>
    <property type="match status" value="1"/>
</dbReference>
<dbReference type="GO" id="GO:0016787">
    <property type="term" value="F:hydrolase activity"/>
    <property type="evidence" value="ECO:0007669"/>
    <property type="project" value="UniProtKB-KW"/>
</dbReference>
<reference evidence="3 4" key="1">
    <citation type="submission" date="2017-09" db="EMBL/GenBank/DDBJ databases">
        <title>Large-scale bioinformatics analysis of Bacillus genomes uncovers conserved roles of natural products in bacterial physiology.</title>
        <authorList>
            <consortium name="Agbiome Team Llc"/>
            <person name="Bleich R.M."/>
            <person name="Grubbs K.J."/>
            <person name="Santa Maria K.C."/>
            <person name="Allen S.E."/>
            <person name="Farag S."/>
            <person name="Shank E.A."/>
            <person name="Bowers A."/>
        </authorList>
    </citation>
    <scope>NUCLEOTIDE SEQUENCE [LARGE SCALE GENOMIC DNA]</scope>
    <source>
        <strain evidence="3 4">AFS029792</strain>
    </source>
</reference>
<dbReference type="RefSeq" id="WP_098773746.1">
    <property type="nucleotide sequence ID" value="NZ_NUQH01000087.1"/>
</dbReference>
<dbReference type="Gene3D" id="3.60.15.10">
    <property type="entry name" value="Ribonuclease Z/Hydroxyacylglutathione hydrolase-like"/>
    <property type="match status" value="1"/>
</dbReference>
<dbReference type="SMART" id="SM00849">
    <property type="entry name" value="Lactamase_B"/>
    <property type="match status" value="1"/>
</dbReference>
<dbReference type="PROSITE" id="PS50206">
    <property type="entry name" value="RHODANESE_3"/>
    <property type="match status" value="2"/>
</dbReference>
<dbReference type="Pfam" id="PF00753">
    <property type="entry name" value="Lactamase_B"/>
    <property type="match status" value="1"/>
</dbReference>
<proteinExistence type="predicted"/>
<name>A0A9X7E2A9_BACCE</name>
<dbReference type="FunFam" id="3.40.250.10:FF:000121">
    <property type="entry name" value="Hydroxyacylglutathione hydrolase"/>
    <property type="match status" value="1"/>
</dbReference>
<dbReference type="InterPro" id="IPR001279">
    <property type="entry name" value="Metallo-B-lactamas"/>
</dbReference>
<dbReference type="SUPFAM" id="SSF56281">
    <property type="entry name" value="Metallo-hydrolase/oxidoreductase"/>
    <property type="match status" value="1"/>
</dbReference>
<comment type="caution">
    <text evidence="3">The sequence shown here is derived from an EMBL/GenBank/DDBJ whole genome shotgun (WGS) entry which is preliminary data.</text>
</comment>
<dbReference type="Proteomes" id="UP000225135">
    <property type="component" value="Unassembled WGS sequence"/>
</dbReference>
<feature type="domain" description="Rhodanese" evidence="2">
    <location>
        <begin position="385"/>
        <end position="473"/>
    </location>
</feature>
<sequence length="488" mass="55161">MLLKYFYDEKLAHASYLVGCQKEGVAIVIDPGRYIEQYIEFAKKEGMEVIAAAETHIHADFLSGARELSNLYHANLYVSNEGDCDWKYQYLKESRYKLVNEGTEFKVGHIKFNVIHTPGHTPESISFLVTDTSQNNFTNDKPIGIFTGDFIFVGDIGRPDLLETAVGMKDTAQIGAKQLFDSIQKVKILPDYLQIWPSHGAGSACGKALGAIPTSTLGYEKMFNWAFQCNEEGDFISTLLTGQPEPPKYFSLMKNLNKYGPPIRKKRKITAINTVEELEEVMRSVQQIVDIRDVESFASGHIEKSINIPYNNSFTTWCGWLLDYKTETLIILDEEKVKVEEVIRDFESIGLDNIVAFAPLKIIQRLDRIESYKEKTPIELYPHIKSGSVKVIDVRSKKEWEEGHLHDAIHITLGNLFEHIDYIPKDCPIVLQCRTGLRSAIAASILQRAGIKEVVNLKGGFLAWKKEGLPYTTCNLNAQENIILGKNN</sequence>
<dbReference type="GO" id="GO:0050313">
    <property type="term" value="F:sulfur dioxygenase activity"/>
    <property type="evidence" value="ECO:0007669"/>
    <property type="project" value="InterPro"/>
</dbReference>
<dbReference type="PANTHER" id="PTHR43084">
    <property type="entry name" value="PERSULFIDE DIOXYGENASE ETHE1"/>
    <property type="match status" value="1"/>
</dbReference>
<dbReference type="GO" id="GO:0046872">
    <property type="term" value="F:metal ion binding"/>
    <property type="evidence" value="ECO:0007669"/>
    <property type="project" value="UniProtKB-KW"/>
</dbReference>
<evidence type="ECO:0000313" key="4">
    <source>
        <dbReference type="Proteomes" id="UP000225135"/>
    </source>
</evidence>
<keyword evidence="1" id="KW-0479">Metal-binding</keyword>
<dbReference type="CDD" id="cd07724">
    <property type="entry name" value="POD-like_MBL-fold"/>
    <property type="match status" value="1"/>
</dbReference>
<dbReference type="InterPro" id="IPR036873">
    <property type="entry name" value="Rhodanese-like_dom_sf"/>
</dbReference>
<dbReference type="SMART" id="SM00450">
    <property type="entry name" value="RHOD"/>
    <property type="match status" value="2"/>
</dbReference>
<protein>
    <submittedName>
        <fullName evidence="3">Zn-dependent hydrolase</fullName>
    </submittedName>
</protein>
<dbReference type="InterPro" id="IPR051682">
    <property type="entry name" value="Mito_Persulfide_Diox"/>
</dbReference>
<evidence type="ECO:0000256" key="1">
    <source>
        <dbReference type="ARBA" id="ARBA00022723"/>
    </source>
</evidence>
<dbReference type="GO" id="GO:0070813">
    <property type="term" value="P:hydrogen sulfide metabolic process"/>
    <property type="evidence" value="ECO:0007669"/>
    <property type="project" value="TreeGrafter"/>
</dbReference>
<dbReference type="AlphaFoldDB" id="A0A9X7E2A9"/>
<dbReference type="EMBL" id="NUUR01000096">
    <property type="protein sequence ID" value="PHG76858.1"/>
    <property type="molecule type" value="Genomic_DNA"/>
</dbReference>
<dbReference type="Pfam" id="PF00581">
    <property type="entry name" value="Rhodanese"/>
    <property type="match status" value="2"/>
</dbReference>
<dbReference type="FunFam" id="3.60.15.10:FF:000030">
    <property type="entry name" value="Metallo-beta-lactamase family protein"/>
    <property type="match status" value="1"/>
</dbReference>
<evidence type="ECO:0000313" key="3">
    <source>
        <dbReference type="EMBL" id="PHG76858.1"/>
    </source>
</evidence>
<accession>A0A9X7E2A9</accession>